<reference evidence="2" key="1">
    <citation type="journal article" date="2020" name="Stud. Mycol.">
        <title>101 Dothideomycetes genomes: a test case for predicting lifestyles and emergence of pathogens.</title>
        <authorList>
            <person name="Haridas S."/>
            <person name="Albert R."/>
            <person name="Binder M."/>
            <person name="Bloem J."/>
            <person name="Labutti K."/>
            <person name="Salamov A."/>
            <person name="Andreopoulos B."/>
            <person name="Baker S."/>
            <person name="Barry K."/>
            <person name="Bills G."/>
            <person name="Bluhm B."/>
            <person name="Cannon C."/>
            <person name="Castanera R."/>
            <person name="Culley D."/>
            <person name="Daum C."/>
            <person name="Ezra D."/>
            <person name="Gonzalez J."/>
            <person name="Henrissat B."/>
            <person name="Kuo A."/>
            <person name="Liang C."/>
            <person name="Lipzen A."/>
            <person name="Lutzoni F."/>
            <person name="Magnuson J."/>
            <person name="Mondo S."/>
            <person name="Nolan M."/>
            <person name="Ohm R."/>
            <person name="Pangilinan J."/>
            <person name="Park H.-J."/>
            <person name="Ramirez L."/>
            <person name="Alfaro M."/>
            <person name="Sun H."/>
            <person name="Tritt A."/>
            <person name="Yoshinaga Y."/>
            <person name="Zwiers L.-H."/>
            <person name="Turgeon B."/>
            <person name="Goodwin S."/>
            <person name="Spatafora J."/>
            <person name="Crous P."/>
            <person name="Grigoriev I."/>
        </authorList>
    </citation>
    <scope>NUCLEOTIDE SEQUENCE</scope>
    <source>
        <strain evidence="2">CBS 627.86</strain>
    </source>
</reference>
<dbReference type="InterPro" id="IPR016181">
    <property type="entry name" value="Acyl_CoA_acyltransferase"/>
</dbReference>
<keyword evidence="2" id="KW-0808">Transferase</keyword>
<dbReference type="PROSITE" id="PS51186">
    <property type="entry name" value="GNAT"/>
    <property type="match status" value="1"/>
</dbReference>
<gene>
    <name evidence="2" type="ORF">BDV96DRAFT_587013</name>
</gene>
<organism evidence="2 3">
    <name type="scientific">Lophiotrema nucula</name>
    <dbReference type="NCBI Taxonomy" id="690887"/>
    <lineage>
        <taxon>Eukaryota</taxon>
        <taxon>Fungi</taxon>
        <taxon>Dikarya</taxon>
        <taxon>Ascomycota</taxon>
        <taxon>Pezizomycotina</taxon>
        <taxon>Dothideomycetes</taxon>
        <taxon>Pleosporomycetidae</taxon>
        <taxon>Pleosporales</taxon>
        <taxon>Lophiotremataceae</taxon>
        <taxon>Lophiotrema</taxon>
    </lineage>
</organism>
<dbReference type="PANTHER" id="PTHR42791">
    <property type="entry name" value="GNAT FAMILY ACETYLTRANSFERASE"/>
    <property type="match status" value="1"/>
</dbReference>
<dbReference type="PANTHER" id="PTHR42791:SF14">
    <property type="entry name" value="N-ACETYLTRANSFERASE DOMAIN-CONTAINING PROTEIN"/>
    <property type="match status" value="1"/>
</dbReference>
<keyword evidence="3" id="KW-1185">Reference proteome</keyword>
<dbReference type="GO" id="GO:0016747">
    <property type="term" value="F:acyltransferase activity, transferring groups other than amino-acyl groups"/>
    <property type="evidence" value="ECO:0007669"/>
    <property type="project" value="InterPro"/>
</dbReference>
<dbReference type="EMBL" id="ML977346">
    <property type="protein sequence ID" value="KAF2108657.1"/>
    <property type="molecule type" value="Genomic_DNA"/>
</dbReference>
<dbReference type="OrthoDB" id="2115692at2759"/>
<dbReference type="InterPro" id="IPR000182">
    <property type="entry name" value="GNAT_dom"/>
</dbReference>
<keyword evidence="2" id="KW-0012">Acyltransferase</keyword>
<dbReference type="Pfam" id="PF13673">
    <property type="entry name" value="Acetyltransf_10"/>
    <property type="match status" value="1"/>
</dbReference>
<evidence type="ECO:0000259" key="1">
    <source>
        <dbReference type="PROSITE" id="PS51186"/>
    </source>
</evidence>
<protein>
    <submittedName>
        <fullName evidence="2">Acyl-CoA N-acyltransferase</fullName>
    </submittedName>
</protein>
<dbReference type="SUPFAM" id="SSF55729">
    <property type="entry name" value="Acyl-CoA N-acyltransferases (Nat)"/>
    <property type="match status" value="1"/>
</dbReference>
<feature type="domain" description="N-acetyltransferase" evidence="1">
    <location>
        <begin position="80"/>
        <end position="220"/>
    </location>
</feature>
<accession>A0A6A5YQH1</accession>
<evidence type="ECO:0000313" key="3">
    <source>
        <dbReference type="Proteomes" id="UP000799770"/>
    </source>
</evidence>
<sequence>MPDPNLKVSLLEPDEAHLYQAVRHETFRPTINKILYTNQPEISDTTMANVIDGIKKGITNDGILYLKCVDQGTGEVIAGARWRYLGPSASDWASGVRERTEEEVEKDLVVPSPYPESDPRVWNQLFAGFAEHKRRDMATRPYYILETLITHPLHQRRGAGALLVNWGCEKADEKGVECFVEASPMGRPLYERYGFEECGRMSVDVGGEEFDFIMMRRPAKVRS</sequence>
<dbReference type="Gene3D" id="3.40.630.30">
    <property type="match status" value="1"/>
</dbReference>
<name>A0A6A5YQH1_9PLEO</name>
<dbReference type="CDD" id="cd04301">
    <property type="entry name" value="NAT_SF"/>
    <property type="match status" value="1"/>
</dbReference>
<dbReference type="InterPro" id="IPR052523">
    <property type="entry name" value="Trichothecene_AcTrans"/>
</dbReference>
<dbReference type="AlphaFoldDB" id="A0A6A5YQH1"/>
<proteinExistence type="predicted"/>
<evidence type="ECO:0000313" key="2">
    <source>
        <dbReference type="EMBL" id="KAF2108657.1"/>
    </source>
</evidence>
<dbReference type="Proteomes" id="UP000799770">
    <property type="component" value="Unassembled WGS sequence"/>
</dbReference>